<reference evidence="2" key="1">
    <citation type="submission" date="2021-01" db="EMBL/GenBank/DDBJ databases">
        <title>Whole genome shotgun sequence of Actinoplanes siamensis NBRC 109076.</title>
        <authorList>
            <person name="Komaki H."/>
            <person name="Tamura T."/>
        </authorList>
    </citation>
    <scope>NUCLEOTIDE SEQUENCE</scope>
    <source>
        <strain evidence="2">NBRC 109076</strain>
    </source>
</reference>
<name>A0A919KBT5_9ACTN</name>
<protein>
    <recommendedName>
        <fullName evidence="1">GAF domain-containing protein</fullName>
    </recommendedName>
</protein>
<evidence type="ECO:0000313" key="3">
    <source>
        <dbReference type="Proteomes" id="UP000629619"/>
    </source>
</evidence>
<proteinExistence type="predicted"/>
<dbReference type="Pfam" id="PF13185">
    <property type="entry name" value="GAF_2"/>
    <property type="match status" value="1"/>
</dbReference>
<organism evidence="2 3">
    <name type="scientific">Actinoplanes siamensis</name>
    <dbReference type="NCBI Taxonomy" id="1223317"/>
    <lineage>
        <taxon>Bacteria</taxon>
        <taxon>Bacillati</taxon>
        <taxon>Actinomycetota</taxon>
        <taxon>Actinomycetes</taxon>
        <taxon>Micromonosporales</taxon>
        <taxon>Micromonosporaceae</taxon>
        <taxon>Actinoplanes</taxon>
    </lineage>
</organism>
<dbReference type="SUPFAM" id="SSF55781">
    <property type="entry name" value="GAF domain-like"/>
    <property type="match status" value="1"/>
</dbReference>
<evidence type="ECO:0000259" key="1">
    <source>
        <dbReference type="Pfam" id="PF13185"/>
    </source>
</evidence>
<dbReference type="InterPro" id="IPR029016">
    <property type="entry name" value="GAF-like_dom_sf"/>
</dbReference>
<dbReference type="RefSeq" id="WP_203676320.1">
    <property type="nucleotide sequence ID" value="NZ_BOMW01000004.1"/>
</dbReference>
<dbReference type="InterPro" id="IPR003018">
    <property type="entry name" value="GAF"/>
</dbReference>
<dbReference type="EMBL" id="BOMW01000004">
    <property type="protein sequence ID" value="GIF02686.1"/>
    <property type="molecule type" value="Genomic_DNA"/>
</dbReference>
<sequence length="244" mass="25127">MAEAREADVRPRKRPLADAIVTLAETPDHVAGIDARFKQIARLAADRVGAADYASVTTLRGREYTIVAASSEVAIAVDEAQISDRVGPSLQALDTGEPVGVPDVAATMDWPGFHALAPTLGLQASVSVPLHMGRGAPGAVLNLYGRDDVAMQPLIFGVAQLYAVRHELTIGTTPAAPADPGAEELLGGYAEALAVRATIQLAITLLAAGRGSSPGDAYAHLCLRAAAAGTLLGEAATTVVEQHL</sequence>
<comment type="caution">
    <text evidence="2">The sequence shown here is derived from an EMBL/GenBank/DDBJ whole genome shotgun (WGS) entry which is preliminary data.</text>
</comment>
<evidence type="ECO:0000313" key="2">
    <source>
        <dbReference type="EMBL" id="GIF02686.1"/>
    </source>
</evidence>
<dbReference type="Proteomes" id="UP000629619">
    <property type="component" value="Unassembled WGS sequence"/>
</dbReference>
<keyword evidence="3" id="KW-1185">Reference proteome</keyword>
<gene>
    <name evidence="2" type="ORF">Asi03nite_02240</name>
</gene>
<accession>A0A919KBT5</accession>
<feature type="domain" description="GAF" evidence="1">
    <location>
        <begin position="35"/>
        <end position="147"/>
    </location>
</feature>
<dbReference type="AlphaFoldDB" id="A0A919KBT5"/>
<dbReference type="Gene3D" id="3.30.450.40">
    <property type="match status" value="1"/>
</dbReference>